<dbReference type="PANTHER" id="PTHR46641:SF2">
    <property type="entry name" value="FMRFAMIDE RECEPTOR"/>
    <property type="match status" value="1"/>
</dbReference>
<comment type="similarity">
    <text evidence="2">Belongs to the G-protein coupled receptor 1 family.</text>
</comment>
<feature type="transmembrane region" description="Helical" evidence="6">
    <location>
        <begin position="119"/>
        <end position="140"/>
    </location>
</feature>
<sequence length="442" mass="50365">MAMNLTTTTTVPGYYNISNITEECGQKFPTCDLTRFIIYGVLTNLIGVFGILGNTVSMIVLSRPQMKSSINFLLIGLASSDNMLIITAILIFGLTGIDTCGITLFYNYSTFVLPKIFKLVFLLICTARIATVYLTLAVTVERYIAVCHPLKARSFCTYGRARMAVLVITVFSFLYNLPKFWEVELHEQIHWKYNITVYCMSVSELRKNAYYVHLYINWLYLIVYSLFPFVSLVIFNTAIYRRVKQANKDLKKLSHQQRSEIRLATMLLCVVIVFLICNILPLISNIFETFVEGGPPSLMVRFGHFLVFVNSSINFIIYIILGETFKKTFLKIFLSCWRQKQKFRQDSIESQTTNVSIVSSTSNIELDSVNHLNHSNTINSNNIVHSNVDMSNGGTSESVKLSRLVNSESCLYYAVKSPSQMSRTLNGYNAWGSRKRNHRSTL</sequence>
<evidence type="ECO:0000259" key="7">
    <source>
        <dbReference type="PROSITE" id="PS50262"/>
    </source>
</evidence>
<protein>
    <submittedName>
        <fullName evidence="9 10">FMRFamide receptor-like</fullName>
    </submittedName>
</protein>
<dbReference type="Proteomes" id="UP000515204">
    <property type="component" value="Unplaced"/>
</dbReference>
<dbReference type="InterPro" id="IPR017452">
    <property type="entry name" value="GPCR_Rhodpsn_7TM"/>
</dbReference>
<dbReference type="AlphaFoldDB" id="A0A6P3XNX2"/>
<dbReference type="KEGG" id="dqu:106746989"/>
<feature type="domain" description="G-protein coupled receptors family 1 profile" evidence="7">
    <location>
        <begin position="53"/>
        <end position="318"/>
    </location>
</feature>
<feature type="transmembrane region" description="Helical" evidence="6">
    <location>
        <begin position="302"/>
        <end position="321"/>
    </location>
</feature>
<dbReference type="PROSITE" id="PS50262">
    <property type="entry name" value="G_PROTEIN_RECEP_F1_2"/>
    <property type="match status" value="1"/>
</dbReference>
<feature type="transmembrane region" description="Helical" evidence="6">
    <location>
        <begin position="218"/>
        <end position="240"/>
    </location>
</feature>
<proteinExistence type="inferred from homology"/>
<dbReference type="GO" id="GO:0016020">
    <property type="term" value="C:membrane"/>
    <property type="evidence" value="ECO:0007669"/>
    <property type="project" value="UniProtKB-SubCell"/>
</dbReference>
<evidence type="ECO:0000256" key="5">
    <source>
        <dbReference type="ARBA" id="ARBA00023136"/>
    </source>
</evidence>
<accession>A0A6P3XNX2</accession>
<evidence type="ECO:0000256" key="2">
    <source>
        <dbReference type="ARBA" id="ARBA00010663"/>
    </source>
</evidence>
<dbReference type="RefSeq" id="XP_014479695.1">
    <property type="nucleotide sequence ID" value="XM_014624209.1"/>
</dbReference>
<reference evidence="9 10" key="1">
    <citation type="submission" date="2025-04" db="UniProtKB">
        <authorList>
            <consortium name="RefSeq"/>
        </authorList>
    </citation>
    <scope>IDENTIFICATION</scope>
</reference>
<keyword evidence="8" id="KW-1185">Reference proteome</keyword>
<comment type="subcellular location">
    <subcellularLocation>
        <location evidence="1">Membrane</location>
    </subcellularLocation>
</comment>
<feature type="transmembrane region" description="Helical" evidence="6">
    <location>
        <begin position="36"/>
        <end position="61"/>
    </location>
</feature>
<dbReference type="GeneID" id="106746989"/>
<dbReference type="OrthoDB" id="10011262at2759"/>
<dbReference type="GO" id="GO:0004930">
    <property type="term" value="F:G protein-coupled receptor activity"/>
    <property type="evidence" value="ECO:0007669"/>
    <property type="project" value="InterPro"/>
</dbReference>
<evidence type="ECO:0000256" key="1">
    <source>
        <dbReference type="ARBA" id="ARBA00004370"/>
    </source>
</evidence>
<organism evidence="8 10">
    <name type="scientific">Dinoponera quadriceps</name>
    <name type="common">South American ant</name>
    <dbReference type="NCBI Taxonomy" id="609295"/>
    <lineage>
        <taxon>Eukaryota</taxon>
        <taxon>Metazoa</taxon>
        <taxon>Ecdysozoa</taxon>
        <taxon>Arthropoda</taxon>
        <taxon>Hexapoda</taxon>
        <taxon>Insecta</taxon>
        <taxon>Pterygota</taxon>
        <taxon>Neoptera</taxon>
        <taxon>Endopterygota</taxon>
        <taxon>Hymenoptera</taxon>
        <taxon>Apocrita</taxon>
        <taxon>Aculeata</taxon>
        <taxon>Formicoidea</taxon>
        <taxon>Formicidae</taxon>
        <taxon>Ponerinae</taxon>
        <taxon>Ponerini</taxon>
        <taxon>Dinoponera</taxon>
    </lineage>
</organism>
<name>A0A6P3XNX2_DINQU</name>
<evidence type="ECO:0000256" key="6">
    <source>
        <dbReference type="SAM" id="Phobius"/>
    </source>
</evidence>
<dbReference type="Gene3D" id="1.20.1070.10">
    <property type="entry name" value="Rhodopsin 7-helix transmembrane proteins"/>
    <property type="match status" value="1"/>
</dbReference>
<evidence type="ECO:0000313" key="8">
    <source>
        <dbReference type="Proteomes" id="UP000515204"/>
    </source>
</evidence>
<dbReference type="SUPFAM" id="SSF81321">
    <property type="entry name" value="Family A G protein-coupled receptor-like"/>
    <property type="match status" value="1"/>
</dbReference>
<evidence type="ECO:0000313" key="10">
    <source>
        <dbReference type="RefSeq" id="XP_014479694.1"/>
    </source>
</evidence>
<dbReference type="PANTHER" id="PTHR46641">
    <property type="entry name" value="FMRFAMIDE RECEPTOR-RELATED"/>
    <property type="match status" value="1"/>
</dbReference>
<dbReference type="RefSeq" id="XP_014479693.1">
    <property type="nucleotide sequence ID" value="XM_014624207.1"/>
</dbReference>
<evidence type="ECO:0000256" key="4">
    <source>
        <dbReference type="ARBA" id="ARBA00022989"/>
    </source>
</evidence>
<keyword evidence="3 6" id="KW-0812">Transmembrane</keyword>
<dbReference type="InterPro" id="IPR052954">
    <property type="entry name" value="GPCR-Ligand_Int"/>
</dbReference>
<feature type="transmembrane region" description="Helical" evidence="6">
    <location>
        <begin position="82"/>
        <end position="107"/>
    </location>
</feature>
<evidence type="ECO:0000313" key="9">
    <source>
        <dbReference type="RefSeq" id="XP_014479693.1"/>
    </source>
</evidence>
<feature type="transmembrane region" description="Helical" evidence="6">
    <location>
        <begin position="261"/>
        <end position="282"/>
    </location>
</feature>
<dbReference type="CDD" id="cd14978">
    <property type="entry name" value="7tmA_FMRFamide_R-like"/>
    <property type="match status" value="1"/>
</dbReference>
<dbReference type="InterPro" id="IPR000276">
    <property type="entry name" value="GPCR_Rhodpsn"/>
</dbReference>
<dbReference type="Pfam" id="PF00001">
    <property type="entry name" value="7tm_1"/>
    <property type="match status" value="1"/>
</dbReference>
<evidence type="ECO:0000313" key="11">
    <source>
        <dbReference type="RefSeq" id="XP_014479695.1"/>
    </source>
</evidence>
<keyword evidence="5 6" id="KW-0472">Membrane</keyword>
<dbReference type="RefSeq" id="XP_014479694.1">
    <property type="nucleotide sequence ID" value="XM_014624208.1"/>
</dbReference>
<evidence type="ECO:0000256" key="3">
    <source>
        <dbReference type="ARBA" id="ARBA00022692"/>
    </source>
</evidence>
<dbReference type="PRINTS" id="PR00237">
    <property type="entry name" value="GPCRRHODOPSN"/>
</dbReference>
<gene>
    <name evidence="9 10 11" type="primary">LOC106746989</name>
</gene>
<keyword evidence="4 6" id="KW-1133">Transmembrane helix</keyword>